<dbReference type="Proteomes" id="UP000198943">
    <property type="component" value="Unassembled WGS sequence"/>
</dbReference>
<keyword evidence="1" id="KW-0812">Transmembrane</keyword>
<name>A0A1G6HNU1_9FIRM</name>
<proteinExistence type="predicted"/>
<keyword evidence="1" id="KW-1133">Transmembrane helix</keyword>
<evidence type="ECO:0000256" key="1">
    <source>
        <dbReference type="SAM" id="Phobius"/>
    </source>
</evidence>
<keyword evidence="3" id="KW-1185">Reference proteome</keyword>
<gene>
    <name evidence="2" type="ORF">SAMN04487864_101128</name>
</gene>
<feature type="transmembrane region" description="Helical" evidence="1">
    <location>
        <begin position="53"/>
        <end position="72"/>
    </location>
</feature>
<dbReference type="AlphaFoldDB" id="A0A1G6HNU1"/>
<protein>
    <submittedName>
        <fullName evidence="2">Uncharacterized protein</fullName>
    </submittedName>
</protein>
<accession>A0A1G6HNU1</accession>
<evidence type="ECO:0000313" key="3">
    <source>
        <dbReference type="Proteomes" id="UP000198943"/>
    </source>
</evidence>
<evidence type="ECO:0000313" key="2">
    <source>
        <dbReference type="EMBL" id="SDB95912.1"/>
    </source>
</evidence>
<reference evidence="3" key="1">
    <citation type="submission" date="2016-10" db="EMBL/GenBank/DDBJ databases">
        <authorList>
            <person name="Varghese N."/>
            <person name="Submissions S."/>
        </authorList>
    </citation>
    <scope>NUCLEOTIDE SEQUENCE [LARGE SCALE GENOMIC DNA]</scope>
    <source>
        <strain evidence="3">DSM 11005</strain>
    </source>
</reference>
<dbReference type="EMBL" id="FMYW01000001">
    <property type="protein sequence ID" value="SDB95912.1"/>
    <property type="molecule type" value="Genomic_DNA"/>
</dbReference>
<keyword evidence="1" id="KW-0472">Membrane</keyword>
<organism evidence="2 3">
    <name type="scientific">Succiniclasticum ruminis</name>
    <dbReference type="NCBI Taxonomy" id="40841"/>
    <lineage>
        <taxon>Bacteria</taxon>
        <taxon>Bacillati</taxon>
        <taxon>Bacillota</taxon>
        <taxon>Negativicutes</taxon>
        <taxon>Acidaminococcales</taxon>
        <taxon>Acidaminococcaceae</taxon>
        <taxon>Succiniclasticum</taxon>
    </lineage>
</organism>
<sequence>MHFGYSLHADHKEEHVIVKKENSNRTYYDEVNSDKTSLLSRTILVPRVLVSNYIYIVLTRFLVSAMLIVLGVRDDQVRRFSKCVKR</sequence>